<protein>
    <submittedName>
        <fullName evidence="8">Uncharacterized protein</fullName>
    </submittedName>
</protein>
<dbReference type="Pfam" id="PF23869">
    <property type="entry name" value="Beta-prop_WDR75_1st"/>
    <property type="match status" value="1"/>
</dbReference>
<evidence type="ECO:0000256" key="3">
    <source>
        <dbReference type="ARBA" id="ARBA00022552"/>
    </source>
</evidence>
<dbReference type="GO" id="GO:2000234">
    <property type="term" value="P:positive regulation of rRNA processing"/>
    <property type="evidence" value="ECO:0007669"/>
    <property type="project" value="TreeGrafter"/>
</dbReference>
<keyword evidence="7" id="KW-0539">Nucleus</keyword>
<evidence type="ECO:0000256" key="2">
    <source>
        <dbReference type="ARBA" id="ARBA00022517"/>
    </source>
</evidence>
<proteinExistence type="predicted"/>
<dbReference type="Gene3D" id="2.130.10.10">
    <property type="entry name" value="YVTN repeat-like/Quinoprotein amine dehydrogenase"/>
    <property type="match status" value="2"/>
</dbReference>
<dbReference type="GO" id="GO:0006364">
    <property type="term" value="P:rRNA processing"/>
    <property type="evidence" value="ECO:0007669"/>
    <property type="project" value="UniProtKB-KW"/>
</dbReference>
<dbReference type="GO" id="GO:0032040">
    <property type="term" value="C:small-subunit processome"/>
    <property type="evidence" value="ECO:0007669"/>
    <property type="project" value="InterPro"/>
</dbReference>
<evidence type="ECO:0000313" key="8">
    <source>
        <dbReference type="EMBL" id="CEM30344.1"/>
    </source>
</evidence>
<keyword evidence="2" id="KW-0690">Ribosome biogenesis</keyword>
<dbReference type="GO" id="GO:0045943">
    <property type="term" value="P:positive regulation of transcription by RNA polymerase I"/>
    <property type="evidence" value="ECO:0007669"/>
    <property type="project" value="InterPro"/>
</dbReference>
<dbReference type="InterPro" id="IPR011047">
    <property type="entry name" value="Quinoprotein_ADH-like_sf"/>
</dbReference>
<dbReference type="InterPro" id="IPR001680">
    <property type="entry name" value="WD40_rpt"/>
</dbReference>
<keyword evidence="6" id="KW-0804">Transcription</keyword>
<dbReference type="GO" id="GO:0003723">
    <property type="term" value="F:RNA binding"/>
    <property type="evidence" value="ECO:0007669"/>
    <property type="project" value="InterPro"/>
</dbReference>
<evidence type="ECO:0000256" key="4">
    <source>
        <dbReference type="ARBA" id="ARBA00022574"/>
    </source>
</evidence>
<name>A0A0G4GK78_9ALVE</name>
<dbReference type="InterPro" id="IPR015943">
    <property type="entry name" value="WD40/YVTN_repeat-like_dom_sf"/>
</dbReference>
<accession>A0A0G4GK78</accession>
<dbReference type="VEuPathDB" id="CryptoDB:Cvel_22273"/>
<reference evidence="8" key="1">
    <citation type="submission" date="2014-11" db="EMBL/GenBank/DDBJ databases">
        <authorList>
            <person name="Otto D Thomas"/>
            <person name="Naeem Raeece"/>
        </authorList>
    </citation>
    <scope>NUCLEOTIDE SEQUENCE</scope>
</reference>
<dbReference type="InterPro" id="IPR053826">
    <property type="entry name" value="WDR75"/>
</dbReference>
<dbReference type="PANTHER" id="PTHR44215:SF1">
    <property type="entry name" value="WD REPEAT-CONTAINING PROTEIN 75"/>
    <property type="match status" value="1"/>
</dbReference>
<gene>
    <name evidence="8" type="ORF">Cvel_22273</name>
</gene>
<dbReference type="EMBL" id="CDMZ01001295">
    <property type="protein sequence ID" value="CEM30344.1"/>
    <property type="molecule type" value="Genomic_DNA"/>
</dbReference>
<evidence type="ECO:0000256" key="7">
    <source>
        <dbReference type="ARBA" id="ARBA00023242"/>
    </source>
</evidence>
<comment type="subcellular location">
    <subcellularLocation>
        <location evidence="1">Nucleus</location>
        <location evidence="1">Nucleolus</location>
    </subcellularLocation>
</comment>
<evidence type="ECO:0000256" key="5">
    <source>
        <dbReference type="ARBA" id="ARBA00022737"/>
    </source>
</evidence>
<keyword evidence="4" id="KW-0853">WD repeat</keyword>
<dbReference type="AlphaFoldDB" id="A0A0G4GK78"/>
<organism evidence="8">
    <name type="scientific">Chromera velia CCMP2878</name>
    <dbReference type="NCBI Taxonomy" id="1169474"/>
    <lineage>
        <taxon>Eukaryota</taxon>
        <taxon>Sar</taxon>
        <taxon>Alveolata</taxon>
        <taxon>Colpodellida</taxon>
        <taxon>Chromeraceae</taxon>
        <taxon>Chromera</taxon>
    </lineage>
</organism>
<dbReference type="PANTHER" id="PTHR44215">
    <property type="entry name" value="WD REPEAT-CONTAINING PROTEIN 75"/>
    <property type="match status" value="1"/>
</dbReference>
<sequence length="649" mass="68533">MRVDSSSLGRLLVSRAPLFSPDGRLLLCISGSKVEGYSVKTGKKVVDLPHGSAPVSGCAFLDGGGGGDEGASQQMKSLTLVTVSLDNCVRVWSLKSQTCLAERKATLPEGHRLVDILRWPEGGAPDGDRGAGGFLFLLHTVTLGFRDLKGAASSVMKMRLRIKEGQGGGMAVETSLFLMVCGSRIRQVRVCARGAMVAVLCRHDFLVWSLAEGVWRHFTCRPGAPLTTMDIHPQGVYVAVGDRAGVITTWYIQPFLRSRGDGDGEALPSGVTKLPVYRIARGGTLMKRAGAKAEREPEITATGPVPVLRGFEVPCGFLHWHAMAVASTRHAAATDNMSPLSGRLLSGGTEGVIVTWAMGAASQQRHFLPRLGAPIIHLCPSPDGESVAVSLADNSIKLINTGSMDLQHTIRGLSVPLTTEWTEDRKPSVPLPLERWAGDAAAETGGNVGAILEASDYFSSFAFAPPAHLDCAFGSSDVPVLMRLPRSSLKIGKGGVEESKKIARKADANGEAVISEVAASPSEEEGGGDGLMLLAASKRAQMLRLEGGGISATDCGGVALGEGTGSRAYVSKTRFTDISGEWVVERACVGTSRAQGRVLAVVESKKSEAAERLCREVNDVTGGLGREGGSAVVPQRDPQGRHFVLKVRK</sequence>
<keyword evidence="3" id="KW-0698">rRNA processing</keyword>
<dbReference type="SMART" id="SM00320">
    <property type="entry name" value="WD40"/>
    <property type="match status" value="3"/>
</dbReference>
<dbReference type="SUPFAM" id="SSF50998">
    <property type="entry name" value="Quinoprotein alcohol dehydrogenase-like"/>
    <property type="match status" value="1"/>
</dbReference>
<keyword evidence="5" id="KW-0677">Repeat</keyword>
<evidence type="ECO:0000256" key="6">
    <source>
        <dbReference type="ARBA" id="ARBA00023163"/>
    </source>
</evidence>
<evidence type="ECO:0000256" key="1">
    <source>
        <dbReference type="ARBA" id="ARBA00004604"/>
    </source>
</evidence>